<keyword evidence="2" id="KW-0472">Membrane</keyword>
<evidence type="ECO:0008006" key="5">
    <source>
        <dbReference type="Google" id="ProtNLM"/>
    </source>
</evidence>
<comment type="caution">
    <text evidence="3">The sequence shown here is derived from an EMBL/GenBank/DDBJ whole genome shotgun (WGS) entry which is preliminary data.</text>
</comment>
<feature type="compositionally biased region" description="Pro residues" evidence="1">
    <location>
        <begin position="378"/>
        <end position="387"/>
    </location>
</feature>
<keyword evidence="4" id="KW-1185">Reference proteome</keyword>
<accession>A0AAV5WRL1</accession>
<reference evidence="3" key="1">
    <citation type="submission" date="2023-10" db="EMBL/GenBank/DDBJ databases">
        <title>Genome assembly of Pristionchus species.</title>
        <authorList>
            <person name="Yoshida K."/>
            <person name="Sommer R.J."/>
        </authorList>
    </citation>
    <scope>NUCLEOTIDE SEQUENCE</scope>
    <source>
        <strain evidence="3">RS5133</strain>
    </source>
</reference>
<feature type="non-terminal residue" evidence="3">
    <location>
        <position position="1"/>
    </location>
</feature>
<keyword evidence="2" id="KW-0812">Transmembrane</keyword>
<dbReference type="Proteomes" id="UP001432322">
    <property type="component" value="Unassembled WGS sequence"/>
</dbReference>
<organism evidence="3 4">
    <name type="scientific">Pristionchus fissidentatus</name>
    <dbReference type="NCBI Taxonomy" id="1538716"/>
    <lineage>
        <taxon>Eukaryota</taxon>
        <taxon>Metazoa</taxon>
        <taxon>Ecdysozoa</taxon>
        <taxon>Nematoda</taxon>
        <taxon>Chromadorea</taxon>
        <taxon>Rhabditida</taxon>
        <taxon>Rhabditina</taxon>
        <taxon>Diplogasteromorpha</taxon>
        <taxon>Diplogasteroidea</taxon>
        <taxon>Neodiplogasteridae</taxon>
        <taxon>Pristionchus</taxon>
    </lineage>
</organism>
<evidence type="ECO:0000256" key="1">
    <source>
        <dbReference type="SAM" id="MobiDB-lite"/>
    </source>
</evidence>
<dbReference type="EMBL" id="BTSY01000006">
    <property type="protein sequence ID" value="GMT34657.1"/>
    <property type="molecule type" value="Genomic_DNA"/>
</dbReference>
<proteinExistence type="predicted"/>
<evidence type="ECO:0000313" key="3">
    <source>
        <dbReference type="EMBL" id="GMT34657.1"/>
    </source>
</evidence>
<sequence>DADVRCVADVEYFCDYDPKTAVGQERAALVMQKPDRSNKPPTKGHIACPADHPFFVIKGRLPVRNAEIKCRNHFGKIQWTYEGVILSETGPEVYCVKDLDCHVMNKIPRSNFKGSFMNDKFLPTCQSGGILKVGEGSPFAKKSKDLEVDNDSVNCDRSTGMYNYRIKGKSPVNVTKNTFFSCLYESSEAATAANTRSYIMIAALALLFIILIIFYSVGTVFMRRSERNMQLKMGNDVHKPDQNNSDLCNWDLQPTESKTKNEDGDDLLANDYLQKKKDEAPNIITTTLLPELPTKTANFDKLVLIKKKNDEFKGKGKRKLEKYTFPEDSEAYKDLKIQLTPAITNQFSAIMRPSQKAGATTPLSPPTPLNNVESLTPQSPPAPQPTK</sequence>
<gene>
    <name evidence="3" type="ORF">PFISCL1PPCAC_25953</name>
</gene>
<evidence type="ECO:0000313" key="4">
    <source>
        <dbReference type="Proteomes" id="UP001432322"/>
    </source>
</evidence>
<feature type="region of interest" description="Disordered" evidence="1">
    <location>
        <begin position="350"/>
        <end position="387"/>
    </location>
</feature>
<evidence type="ECO:0000256" key="2">
    <source>
        <dbReference type="SAM" id="Phobius"/>
    </source>
</evidence>
<protein>
    <recommendedName>
        <fullName evidence="5">Sushi domain-containing protein</fullName>
    </recommendedName>
</protein>
<keyword evidence="2" id="KW-1133">Transmembrane helix</keyword>
<name>A0AAV5WRL1_9BILA</name>
<dbReference type="AlphaFoldDB" id="A0AAV5WRL1"/>
<feature type="transmembrane region" description="Helical" evidence="2">
    <location>
        <begin position="198"/>
        <end position="222"/>
    </location>
</feature>